<evidence type="ECO:0000256" key="3">
    <source>
        <dbReference type="ARBA" id="ARBA00022741"/>
    </source>
</evidence>
<keyword evidence="3" id="KW-0547">Nucleotide-binding</keyword>
<feature type="region of interest" description="Disordered" evidence="5">
    <location>
        <begin position="71"/>
        <end position="92"/>
    </location>
</feature>
<feature type="domain" description="ABC1 atypical kinase-like" evidence="6">
    <location>
        <begin position="178"/>
        <end position="381"/>
    </location>
</feature>
<dbReference type="GO" id="GO:0006744">
    <property type="term" value="P:ubiquinone biosynthetic process"/>
    <property type="evidence" value="ECO:0007669"/>
    <property type="project" value="TreeGrafter"/>
</dbReference>
<dbReference type="STRING" id="1069680.M7NPL3"/>
<evidence type="ECO:0000256" key="5">
    <source>
        <dbReference type="SAM" id="MobiDB-lite"/>
    </source>
</evidence>
<dbReference type="RefSeq" id="XP_007873278.1">
    <property type="nucleotide sequence ID" value="XM_007875087.1"/>
</dbReference>
<evidence type="ECO:0000259" key="6">
    <source>
        <dbReference type="Pfam" id="PF03109"/>
    </source>
</evidence>
<dbReference type="VEuPathDB" id="FungiDB:PNEG_01348"/>
<evidence type="ECO:0000313" key="8">
    <source>
        <dbReference type="Proteomes" id="UP000011958"/>
    </source>
</evidence>
<dbReference type="Proteomes" id="UP000011958">
    <property type="component" value="Unassembled WGS sequence"/>
</dbReference>
<dbReference type="GO" id="GO:0005524">
    <property type="term" value="F:ATP binding"/>
    <property type="evidence" value="ECO:0007669"/>
    <property type="project" value="UniProtKB-KW"/>
</dbReference>
<name>M7NPL3_PNEMU</name>
<keyword evidence="2" id="KW-0808">Transferase</keyword>
<dbReference type="Pfam" id="PF03109">
    <property type="entry name" value="ABC1"/>
    <property type="match status" value="1"/>
</dbReference>
<dbReference type="EMBL" id="AFWA02000006">
    <property type="protein sequence ID" value="EMR10648.1"/>
    <property type="molecule type" value="Genomic_DNA"/>
</dbReference>
<comment type="similarity">
    <text evidence="1">Belongs to the protein kinase superfamily. ADCK protein kinase family.</text>
</comment>
<reference evidence="8" key="1">
    <citation type="journal article" date="2016" name="Nat. Commun.">
        <title>Genome analysis of three Pneumocystis species reveals adaptation mechanisms to life exclusively in mammalian hosts.</title>
        <authorList>
            <person name="Ma L."/>
            <person name="Chen Z."/>
            <person name="Huang D.W."/>
            <person name="Kutty G."/>
            <person name="Ishihara M."/>
            <person name="Wang H."/>
            <person name="Abouelleil A."/>
            <person name="Bishop L."/>
            <person name="Davey E."/>
            <person name="Deng R."/>
            <person name="Deng X."/>
            <person name="Fan L."/>
            <person name="Fantoni G."/>
            <person name="Fitzgerald M."/>
            <person name="Gogineni E."/>
            <person name="Goldberg J.M."/>
            <person name="Handley G."/>
            <person name="Hu X."/>
            <person name="Huber C."/>
            <person name="Jiao X."/>
            <person name="Jones K."/>
            <person name="Levin J.Z."/>
            <person name="Liu Y."/>
            <person name="Macdonald P."/>
            <person name="Melnikov A."/>
            <person name="Raley C."/>
            <person name="Sassi M."/>
            <person name="Sherman B.T."/>
            <person name="Song X."/>
            <person name="Sykes S."/>
            <person name="Tran B."/>
            <person name="Walsh L."/>
            <person name="Xia Y."/>
            <person name="Yang J."/>
            <person name="Young S."/>
            <person name="Zeng Q."/>
            <person name="Zheng X."/>
            <person name="Stephens R."/>
            <person name="Nusbaum C."/>
            <person name="Birren B.W."/>
            <person name="Azadi P."/>
            <person name="Lempicki R.A."/>
            <person name="Cuomo C.A."/>
            <person name="Kovacs J.A."/>
        </authorList>
    </citation>
    <scope>NUCLEOTIDE SEQUENCE [LARGE SCALE GENOMIC DNA]</scope>
    <source>
        <strain evidence="8">B123</strain>
    </source>
</reference>
<protein>
    <recommendedName>
        <fullName evidence="6">ABC1 atypical kinase-like domain-containing protein</fullName>
    </recommendedName>
</protein>
<evidence type="ECO:0000256" key="2">
    <source>
        <dbReference type="ARBA" id="ARBA00022679"/>
    </source>
</evidence>
<dbReference type="eggNOG" id="KOG1234">
    <property type="taxonomic scope" value="Eukaryota"/>
</dbReference>
<evidence type="ECO:0000256" key="1">
    <source>
        <dbReference type="ARBA" id="ARBA00009670"/>
    </source>
</evidence>
<comment type="caution">
    <text evidence="7">The sequence shown here is derived from an EMBL/GenBank/DDBJ whole genome shotgun (WGS) entry which is preliminary data.</text>
</comment>
<accession>M7NPL3</accession>
<dbReference type="GeneID" id="19895045"/>
<proteinExistence type="inferred from homology"/>
<dbReference type="InterPro" id="IPR034646">
    <property type="entry name" value="ADCK3_dom"/>
</dbReference>
<dbReference type="AlphaFoldDB" id="M7NPL3"/>
<dbReference type="PANTHER" id="PTHR43851:SF3">
    <property type="entry name" value="COENZYME Q8"/>
    <property type="match status" value="1"/>
</dbReference>
<evidence type="ECO:0000313" key="7">
    <source>
        <dbReference type="EMBL" id="EMR10648.1"/>
    </source>
</evidence>
<gene>
    <name evidence="7" type="ORF">PNEG_01348</name>
</gene>
<keyword evidence="4" id="KW-0067">ATP-binding</keyword>
<dbReference type="SUPFAM" id="SSF56112">
    <property type="entry name" value="Protein kinase-like (PK-like)"/>
    <property type="match status" value="1"/>
</dbReference>
<sequence>MRTSSLLNQYFYIHRTNRNIFIVFKRFYIFYSNRDVIIGRKNKEIKACLTHKLKKIQITCFLRKYSKKSNKKNENNESLNYESTKELPSMQESTVPTSQIERLYHFGSLFVGLGIGALQESFQRLSSKRENTSLIMNKSNINRLVAKLSKMRGAALKVGQIISFQEMLPTTLHEILVKLQNHANCMPMNQMEEIMTKEFTKDWRNLFSKFNETPIAAASIGQVHSAVLKSSYLPVAVKIQYPGIKESIDSDLSNLEILLIASGFFPKGLFLDKIIDFARKELILECDYEREANCMKHFQELFKNDETFLIPKVIPEITSKHVLTMEYLSGKSLAKVNEVDQKTRNWLGTSLFKLCLREIIEFKYMQTDPNWSNFLFDENSRKEFLIYNYWKHF</sequence>
<dbReference type="GO" id="GO:0016740">
    <property type="term" value="F:transferase activity"/>
    <property type="evidence" value="ECO:0007669"/>
    <property type="project" value="UniProtKB-KW"/>
</dbReference>
<dbReference type="OMA" id="HGMFNAD"/>
<dbReference type="InterPro" id="IPR004147">
    <property type="entry name" value="ABC1_dom"/>
</dbReference>
<dbReference type="PANTHER" id="PTHR43851">
    <property type="match status" value="1"/>
</dbReference>
<dbReference type="InterPro" id="IPR011009">
    <property type="entry name" value="Kinase-like_dom_sf"/>
</dbReference>
<dbReference type="OrthoDB" id="201153at2759"/>
<evidence type="ECO:0000256" key="4">
    <source>
        <dbReference type="ARBA" id="ARBA00022840"/>
    </source>
</evidence>
<dbReference type="HOGENOM" id="CLU_006533_9_2_1"/>
<keyword evidence="8" id="KW-1185">Reference proteome</keyword>
<dbReference type="CDD" id="cd13970">
    <property type="entry name" value="ABC1_ADCK3"/>
    <property type="match status" value="1"/>
</dbReference>
<organism evidence="7 8">
    <name type="scientific">Pneumocystis murina (strain B123)</name>
    <name type="common">Mouse pneumocystis pneumonia agent</name>
    <name type="synonym">Pneumocystis carinii f. sp. muris</name>
    <dbReference type="NCBI Taxonomy" id="1069680"/>
    <lineage>
        <taxon>Eukaryota</taxon>
        <taxon>Fungi</taxon>
        <taxon>Dikarya</taxon>
        <taxon>Ascomycota</taxon>
        <taxon>Taphrinomycotina</taxon>
        <taxon>Pneumocystomycetes</taxon>
        <taxon>Pneumocystaceae</taxon>
        <taxon>Pneumocystis</taxon>
    </lineage>
</organism>
<dbReference type="InterPro" id="IPR051409">
    <property type="entry name" value="Atypical_kinase_ADCK"/>
</dbReference>